<accession>A0A9W7E8C5</accession>
<protein>
    <recommendedName>
        <fullName evidence="3">FAD-binding PCMH-type domain-containing protein</fullName>
    </recommendedName>
</protein>
<feature type="non-terminal residue" evidence="1">
    <location>
        <position position="136"/>
    </location>
</feature>
<gene>
    <name evidence="1" type="ORF">TrRE_jg461</name>
</gene>
<dbReference type="GO" id="GO:0050660">
    <property type="term" value="F:flavin adenine dinucleotide binding"/>
    <property type="evidence" value="ECO:0007669"/>
    <property type="project" value="InterPro"/>
</dbReference>
<feature type="non-terminal residue" evidence="1">
    <location>
        <position position="1"/>
    </location>
</feature>
<organism evidence="1 2">
    <name type="scientific">Triparma retinervis</name>
    <dbReference type="NCBI Taxonomy" id="2557542"/>
    <lineage>
        <taxon>Eukaryota</taxon>
        <taxon>Sar</taxon>
        <taxon>Stramenopiles</taxon>
        <taxon>Ochrophyta</taxon>
        <taxon>Bolidophyceae</taxon>
        <taxon>Parmales</taxon>
        <taxon>Triparmaceae</taxon>
        <taxon>Triparma</taxon>
    </lineage>
</organism>
<comment type="caution">
    <text evidence="1">The sequence shown here is derived from an EMBL/GenBank/DDBJ whole genome shotgun (WGS) entry which is preliminary data.</text>
</comment>
<dbReference type="InterPro" id="IPR036318">
    <property type="entry name" value="FAD-bd_PCMH-like_sf"/>
</dbReference>
<dbReference type="AlphaFoldDB" id="A0A9W7E8C5"/>
<evidence type="ECO:0000313" key="1">
    <source>
        <dbReference type="EMBL" id="GMH69168.1"/>
    </source>
</evidence>
<dbReference type="OrthoDB" id="10037345at2759"/>
<name>A0A9W7E8C5_9STRA</name>
<sequence length="136" mass="14433">TISVNAHGITTDDAVWRGVKRMRVATVGGEGGPEVLTLGPDDELFKHVIGGYGLFGVILEVTLLTSPNHTLIPSSLQLSIPDGEFHRVYQAVLSDPNVCVKIARLNILDGLETAQLIVFTKSSPTPSSSTNLGLTP</sequence>
<dbReference type="Gene3D" id="3.30.465.10">
    <property type="match status" value="1"/>
</dbReference>
<keyword evidence="2" id="KW-1185">Reference proteome</keyword>
<evidence type="ECO:0000313" key="2">
    <source>
        <dbReference type="Proteomes" id="UP001165082"/>
    </source>
</evidence>
<evidence type="ECO:0008006" key="3">
    <source>
        <dbReference type="Google" id="ProtNLM"/>
    </source>
</evidence>
<dbReference type="InterPro" id="IPR016169">
    <property type="entry name" value="FAD-bd_PCMH_sub2"/>
</dbReference>
<dbReference type="Proteomes" id="UP001165082">
    <property type="component" value="Unassembled WGS sequence"/>
</dbReference>
<dbReference type="SUPFAM" id="SSF56176">
    <property type="entry name" value="FAD-binding/transporter-associated domain-like"/>
    <property type="match status" value="1"/>
</dbReference>
<reference evidence="1" key="1">
    <citation type="submission" date="2022-07" db="EMBL/GenBank/DDBJ databases">
        <title>Genome analysis of Parmales, a sister group of diatoms, reveals the evolutionary specialization of diatoms from phago-mixotrophs to photoautotrophs.</title>
        <authorList>
            <person name="Ban H."/>
            <person name="Sato S."/>
            <person name="Yoshikawa S."/>
            <person name="Kazumasa Y."/>
            <person name="Nakamura Y."/>
            <person name="Ichinomiya M."/>
            <person name="Saitoh K."/>
            <person name="Sato N."/>
            <person name="Blanc-Mathieu R."/>
            <person name="Endo H."/>
            <person name="Kuwata A."/>
            <person name="Ogata H."/>
        </authorList>
    </citation>
    <scope>NUCLEOTIDE SEQUENCE</scope>
</reference>
<proteinExistence type="predicted"/>
<dbReference type="EMBL" id="BRXZ01004137">
    <property type="protein sequence ID" value="GMH69168.1"/>
    <property type="molecule type" value="Genomic_DNA"/>
</dbReference>